<organism evidence="3 4">
    <name type="scientific">Novosphingobium kunmingense</name>
    <dbReference type="NCBI Taxonomy" id="1211806"/>
    <lineage>
        <taxon>Bacteria</taxon>
        <taxon>Pseudomonadati</taxon>
        <taxon>Pseudomonadota</taxon>
        <taxon>Alphaproteobacteria</taxon>
        <taxon>Sphingomonadales</taxon>
        <taxon>Sphingomonadaceae</taxon>
        <taxon>Novosphingobium</taxon>
    </lineage>
</organism>
<keyword evidence="4" id="KW-1185">Reference proteome</keyword>
<dbReference type="EMBL" id="PHUF01000004">
    <property type="protein sequence ID" value="PKB14952.1"/>
    <property type="molecule type" value="Genomic_DNA"/>
</dbReference>
<dbReference type="OrthoDB" id="9811157at2"/>
<dbReference type="Pfam" id="PF13362">
    <property type="entry name" value="Toprim_3"/>
    <property type="match status" value="1"/>
</dbReference>
<sequence>MSRISTRAAELSERLAQSALGVCRYYLPAGRREGRYWMVGDVAGTPGRSLYVRLFETERGAIGNWVDAATGEHGDLVDLIRLNQRHGRLAETIDEAERFLSLPPSVSHVDRTGAAFANPARAGSPTAARRLFAASKPLSGSLAASYLRSRGITRVADLPALRFHPRCYYKPNEVDVPGTPEAFPALISAITDNDGGHTGTHRTWLDPSDEMKARVASPRRAMGNILGNAVRFGTTDKVLIAGEGIETVLSLREVLPTMPMAAATSSAHLAAILFPPTLRRIYVARDRDAAGDAAFGILTDRAQSAGIELLPLLPDLGDFNDDLRQHGSMALGQRVRLLLHEQDRTHVAIG</sequence>
<protein>
    <submittedName>
        <fullName evidence="3">Phage/plasmid primase-like uncharacterized protein</fullName>
    </submittedName>
</protein>
<evidence type="ECO:0000259" key="1">
    <source>
        <dbReference type="Pfam" id="PF13362"/>
    </source>
</evidence>
<proteinExistence type="predicted"/>
<dbReference type="RefSeq" id="WP_100867724.1">
    <property type="nucleotide sequence ID" value="NZ_PHUF01000004.1"/>
</dbReference>
<feature type="domain" description="DUF7146" evidence="2">
    <location>
        <begin position="123"/>
        <end position="232"/>
    </location>
</feature>
<feature type="domain" description="Toprim" evidence="1">
    <location>
        <begin position="239"/>
        <end position="328"/>
    </location>
</feature>
<dbReference type="InterPro" id="IPR034154">
    <property type="entry name" value="TOPRIM_DnaG/twinkle"/>
</dbReference>
<dbReference type="CDD" id="cd01029">
    <property type="entry name" value="TOPRIM_primases"/>
    <property type="match status" value="1"/>
</dbReference>
<gene>
    <name evidence="3" type="ORF">B0I00_2554</name>
</gene>
<accession>A0A2N0H7M8</accession>
<dbReference type="Pfam" id="PF23639">
    <property type="entry name" value="DUF7146"/>
    <property type="match status" value="1"/>
</dbReference>
<evidence type="ECO:0000313" key="4">
    <source>
        <dbReference type="Proteomes" id="UP000232587"/>
    </source>
</evidence>
<dbReference type="Proteomes" id="UP000232587">
    <property type="component" value="Unassembled WGS sequence"/>
</dbReference>
<dbReference type="InterPro" id="IPR055570">
    <property type="entry name" value="DUF7146"/>
</dbReference>
<evidence type="ECO:0000259" key="2">
    <source>
        <dbReference type="Pfam" id="PF23639"/>
    </source>
</evidence>
<evidence type="ECO:0000313" key="3">
    <source>
        <dbReference type="EMBL" id="PKB14952.1"/>
    </source>
</evidence>
<name>A0A2N0H7M8_9SPHN</name>
<dbReference type="InterPro" id="IPR006171">
    <property type="entry name" value="TOPRIM_dom"/>
</dbReference>
<comment type="caution">
    <text evidence="3">The sequence shown here is derived from an EMBL/GenBank/DDBJ whole genome shotgun (WGS) entry which is preliminary data.</text>
</comment>
<dbReference type="AlphaFoldDB" id="A0A2N0H7M8"/>
<reference evidence="3 4" key="1">
    <citation type="submission" date="2017-11" db="EMBL/GenBank/DDBJ databases">
        <title>Genomic Encyclopedia of Type Strains, Phase III (KMG-III): the genomes of soil and plant-associated and newly described type strains.</title>
        <authorList>
            <person name="Whitman W."/>
        </authorList>
    </citation>
    <scope>NUCLEOTIDE SEQUENCE [LARGE SCALE GENOMIC DNA]</scope>
    <source>
        <strain evidence="3 4">CGMCC 1.12274</strain>
    </source>
</reference>